<sequence length="199" mass="22037">MMPRTATCHMTTWVYGIDFGFVYSYLSDNYQSIPPRHSSTLFFFYSLFCLLKDPEDLEITDLLRYLLSTWLYPPIDLLPFTIVSPVFSGLWGALLAKYRKTAGLVLFVSSVFTAAGIAMLGTLSDDNLRLETNLYVFEVILGQIEAVLSSTSDGSILTGSEEAKVQLACGESYDTQFHALLAFTGICRTQFGGLGSLVD</sequence>
<keyword evidence="1" id="KW-1133">Transmembrane helix</keyword>
<accession>A0AAJ8E4I0</accession>
<organism evidence="2">
    <name type="scientific">Aspergillus niger</name>
    <dbReference type="NCBI Taxonomy" id="5061"/>
    <lineage>
        <taxon>Eukaryota</taxon>
        <taxon>Fungi</taxon>
        <taxon>Dikarya</taxon>
        <taxon>Ascomycota</taxon>
        <taxon>Pezizomycotina</taxon>
        <taxon>Eurotiomycetes</taxon>
        <taxon>Eurotiomycetidae</taxon>
        <taxon>Eurotiales</taxon>
        <taxon>Aspergillaceae</taxon>
        <taxon>Aspergillus</taxon>
        <taxon>Aspergillus subgen. Circumdati</taxon>
    </lineage>
</organism>
<dbReference type="GeneID" id="84592400"/>
<name>A0AAJ8E4I0_ASPNG</name>
<dbReference type="KEGG" id="ang:An11g09020"/>
<keyword evidence="1" id="KW-0812">Transmembrane</keyword>
<protein>
    <recommendedName>
        <fullName evidence="3">Solute carrier family 40 protein</fullName>
    </recommendedName>
</protein>
<reference evidence="2" key="2">
    <citation type="submission" date="2025-08" db="UniProtKB">
        <authorList>
            <consortium name="RefSeq"/>
        </authorList>
    </citation>
    <scope>IDENTIFICATION</scope>
</reference>
<dbReference type="RefSeq" id="XP_059606381.1">
    <property type="nucleotide sequence ID" value="XM_059750489.1"/>
</dbReference>
<reference evidence="2" key="1">
    <citation type="submission" date="2025-02" db="EMBL/GenBank/DDBJ databases">
        <authorList>
            <consortium name="NCBI Genome Project"/>
        </authorList>
    </citation>
    <scope>NUCLEOTIDE SEQUENCE</scope>
</reference>
<evidence type="ECO:0008006" key="3">
    <source>
        <dbReference type="Google" id="ProtNLM"/>
    </source>
</evidence>
<evidence type="ECO:0000256" key="1">
    <source>
        <dbReference type="SAM" id="Phobius"/>
    </source>
</evidence>
<keyword evidence="1" id="KW-0472">Membrane</keyword>
<feature type="transmembrane region" description="Helical" evidence="1">
    <location>
        <begin position="77"/>
        <end position="96"/>
    </location>
</feature>
<dbReference type="VEuPathDB" id="FungiDB:An11g09020"/>
<feature type="transmembrane region" description="Helical" evidence="1">
    <location>
        <begin position="103"/>
        <end position="123"/>
    </location>
</feature>
<proteinExistence type="predicted"/>
<dbReference type="AlphaFoldDB" id="A0AAJ8E4I0"/>
<gene>
    <name evidence="2" type="ORF">An11g09020</name>
</gene>
<evidence type="ECO:0000313" key="2">
    <source>
        <dbReference type="RefSeq" id="XP_059606381.1"/>
    </source>
</evidence>